<dbReference type="Gene3D" id="2.60.40.2340">
    <property type="match status" value="1"/>
</dbReference>
<evidence type="ECO:0000313" key="2">
    <source>
        <dbReference type="Proteomes" id="UP000601099"/>
    </source>
</evidence>
<dbReference type="RefSeq" id="WP_196954457.1">
    <property type="nucleotide sequence ID" value="NZ_JADWYK010000003.1"/>
</dbReference>
<name>A0ABS0L014_9BACT</name>
<keyword evidence="2" id="KW-1185">Reference proteome</keyword>
<organism evidence="1 2">
    <name type="scientific">Hymenobacter guriensis</name>
    <dbReference type="NCBI Taxonomy" id="2793065"/>
    <lineage>
        <taxon>Bacteria</taxon>
        <taxon>Pseudomonadati</taxon>
        <taxon>Bacteroidota</taxon>
        <taxon>Cytophagia</taxon>
        <taxon>Cytophagales</taxon>
        <taxon>Hymenobacteraceae</taxon>
        <taxon>Hymenobacter</taxon>
    </lineage>
</organism>
<sequence length="292" mass="32564">MHISVNYRLWAGLLPGLLLLHSCTQDPFEGVESNERAITNFTLDKGQIGVAEITRTPTEGTVTVYVVKGTDLSSVVPRIETSYKAKVDPASGVATNFAASNGTRTYSVTSETGQTREWKVQIKEYESDMDGTWKVTNLQFQYFIGEGESWGWSGTKKVADNIADASKENDNTIEFKVTGVQPDGKLEGTYDHKPGPDNAYADFNFKGTDYNYKFRRLPKGQGTWVRDFSDNTITFNPGQAGQTKTATLEFSFDKSVMKMPFNVQPYDIDWNGEGNKMELGGAKTTWYTLQKI</sequence>
<dbReference type="EMBL" id="JADWYK010000003">
    <property type="protein sequence ID" value="MBG8553447.1"/>
    <property type="molecule type" value="Genomic_DNA"/>
</dbReference>
<reference evidence="1 2" key="1">
    <citation type="submission" date="2020-11" db="EMBL/GenBank/DDBJ databases">
        <title>Hymenobacter sp.</title>
        <authorList>
            <person name="Kim M.K."/>
        </authorList>
    </citation>
    <scope>NUCLEOTIDE SEQUENCE [LARGE SCALE GENOMIC DNA]</scope>
    <source>
        <strain evidence="1 2">BT594</strain>
    </source>
</reference>
<comment type="caution">
    <text evidence="1">The sequence shown here is derived from an EMBL/GenBank/DDBJ whole genome shotgun (WGS) entry which is preliminary data.</text>
</comment>
<accession>A0ABS0L014</accession>
<protein>
    <submittedName>
        <fullName evidence="1">Uncharacterized protein</fullName>
    </submittedName>
</protein>
<gene>
    <name evidence="1" type="ORF">I5L79_07810</name>
</gene>
<evidence type="ECO:0000313" key="1">
    <source>
        <dbReference type="EMBL" id="MBG8553447.1"/>
    </source>
</evidence>
<proteinExistence type="predicted"/>
<dbReference type="Proteomes" id="UP000601099">
    <property type="component" value="Unassembled WGS sequence"/>
</dbReference>